<evidence type="ECO:0000313" key="1">
    <source>
        <dbReference type="EMBL" id="KZE37143.1"/>
    </source>
</evidence>
<protein>
    <submittedName>
        <fullName evidence="1">Uncharacterized protein</fullName>
    </submittedName>
</protein>
<evidence type="ECO:0000313" key="2">
    <source>
        <dbReference type="Proteomes" id="UP000076490"/>
    </source>
</evidence>
<comment type="caution">
    <text evidence="1">The sequence shown here is derived from an EMBL/GenBank/DDBJ whole genome shotgun (WGS) entry which is preliminary data.</text>
</comment>
<dbReference type="OrthoDB" id="2453731at2"/>
<gene>
    <name evidence="1" type="ORF">AV656_11210</name>
</gene>
<accession>A0A161SIY1</accession>
<sequence length="86" mass="9868">MEDRRTLSLLTDSLLADWMDEQATRSGYVPIHTYEETKRVTIHAFSQAKGCLMKVVYHRQSGERTVERFDVQSGEMMIRRTAGGMG</sequence>
<dbReference type="Proteomes" id="UP000076490">
    <property type="component" value="Unassembled WGS sequence"/>
</dbReference>
<name>A0A161SIY1_9BACL</name>
<organism evidence="1 2">
    <name type="scientific">Bhargavaea cecembensis</name>
    <dbReference type="NCBI Taxonomy" id="394098"/>
    <lineage>
        <taxon>Bacteria</taxon>
        <taxon>Bacillati</taxon>
        <taxon>Bacillota</taxon>
        <taxon>Bacilli</taxon>
        <taxon>Bacillales</taxon>
        <taxon>Caryophanaceae</taxon>
        <taxon>Bhargavaea</taxon>
    </lineage>
</organism>
<reference evidence="1 2" key="1">
    <citation type="submission" date="2016-01" db="EMBL/GenBank/DDBJ databases">
        <title>Whole genome sequencing of Bhargavaea cecembensis T14.</title>
        <authorList>
            <person name="Hong K.W."/>
        </authorList>
    </citation>
    <scope>NUCLEOTIDE SEQUENCE [LARGE SCALE GENOMIC DNA]</scope>
    <source>
        <strain evidence="1 2">T14</strain>
    </source>
</reference>
<dbReference type="RefSeq" id="WP_063182107.1">
    <property type="nucleotide sequence ID" value="NZ_LQNT01000011.1"/>
</dbReference>
<dbReference type="EMBL" id="LQNT01000011">
    <property type="protein sequence ID" value="KZE37143.1"/>
    <property type="molecule type" value="Genomic_DNA"/>
</dbReference>
<dbReference type="AlphaFoldDB" id="A0A161SIY1"/>
<proteinExistence type="predicted"/>